<dbReference type="AlphaFoldDB" id="A0AAE0SBC5"/>
<dbReference type="Proteomes" id="UP001195483">
    <property type="component" value="Unassembled WGS sequence"/>
</dbReference>
<protein>
    <submittedName>
        <fullName evidence="1">Uncharacterized protein</fullName>
    </submittedName>
</protein>
<accession>A0AAE0SBC5</accession>
<evidence type="ECO:0000313" key="1">
    <source>
        <dbReference type="EMBL" id="KAK3588672.1"/>
    </source>
</evidence>
<comment type="caution">
    <text evidence="1">The sequence shown here is derived from an EMBL/GenBank/DDBJ whole genome shotgun (WGS) entry which is preliminary data.</text>
</comment>
<reference evidence="1" key="2">
    <citation type="journal article" date="2021" name="Genome Biol. Evol.">
        <title>Developing a high-quality reference genome for a parasitic bivalve with doubly uniparental inheritance (Bivalvia: Unionida).</title>
        <authorList>
            <person name="Smith C.H."/>
        </authorList>
    </citation>
    <scope>NUCLEOTIDE SEQUENCE</scope>
    <source>
        <strain evidence="1">CHS0354</strain>
        <tissue evidence="1">Mantle</tissue>
    </source>
</reference>
<sequence length="91" mass="10212">MTTTHRTDDILQNITALSTMGTMIQNVTSTTTLFLPRNETNNLPNTLLDTTDDNPGRLSSYGYLATGIYLTCLDGEREKGKRWGRQVLFLN</sequence>
<keyword evidence="2" id="KW-1185">Reference proteome</keyword>
<name>A0AAE0SBC5_9BIVA</name>
<evidence type="ECO:0000313" key="2">
    <source>
        <dbReference type="Proteomes" id="UP001195483"/>
    </source>
</evidence>
<proteinExistence type="predicted"/>
<organism evidence="1 2">
    <name type="scientific">Potamilus streckersoni</name>
    <dbReference type="NCBI Taxonomy" id="2493646"/>
    <lineage>
        <taxon>Eukaryota</taxon>
        <taxon>Metazoa</taxon>
        <taxon>Spiralia</taxon>
        <taxon>Lophotrochozoa</taxon>
        <taxon>Mollusca</taxon>
        <taxon>Bivalvia</taxon>
        <taxon>Autobranchia</taxon>
        <taxon>Heteroconchia</taxon>
        <taxon>Palaeoheterodonta</taxon>
        <taxon>Unionida</taxon>
        <taxon>Unionoidea</taxon>
        <taxon>Unionidae</taxon>
        <taxon>Ambleminae</taxon>
        <taxon>Lampsilini</taxon>
        <taxon>Potamilus</taxon>
    </lineage>
</organism>
<gene>
    <name evidence="1" type="ORF">CHS0354_028881</name>
</gene>
<reference evidence="1" key="3">
    <citation type="submission" date="2023-05" db="EMBL/GenBank/DDBJ databases">
        <authorList>
            <person name="Smith C.H."/>
        </authorList>
    </citation>
    <scope>NUCLEOTIDE SEQUENCE</scope>
    <source>
        <strain evidence="1">CHS0354</strain>
        <tissue evidence="1">Mantle</tissue>
    </source>
</reference>
<dbReference type="EMBL" id="JAEAOA010001733">
    <property type="protein sequence ID" value="KAK3588672.1"/>
    <property type="molecule type" value="Genomic_DNA"/>
</dbReference>
<reference evidence="1" key="1">
    <citation type="journal article" date="2021" name="Genome Biol. Evol.">
        <title>A High-Quality Reference Genome for a Parasitic Bivalve with Doubly Uniparental Inheritance (Bivalvia: Unionida).</title>
        <authorList>
            <person name="Smith C.H."/>
        </authorList>
    </citation>
    <scope>NUCLEOTIDE SEQUENCE</scope>
    <source>
        <strain evidence="1">CHS0354</strain>
    </source>
</reference>